<keyword evidence="2" id="KW-1185">Reference proteome</keyword>
<reference evidence="2" key="1">
    <citation type="journal article" date="2014" name="Proc. Natl. Acad. Sci. U.S.A.">
        <title>Extensive sampling of basidiomycete genomes demonstrates inadequacy of the white-rot/brown-rot paradigm for wood decay fungi.</title>
        <authorList>
            <person name="Riley R."/>
            <person name="Salamov A.A."/>
            <person name="Brown D.W."/>
            <person name="Nagy L.G."/>
            <person name="Floudas D."/>
            <person name="Held B.W."/>
            <person name="Levasseur A."/>
            <person name="Lombard V."/>
            <person name="Morin E."/>
            <person name="Otillar R."/>
            <person name="Lindquist E.A."/>
            <person name="Sun H."/>
            <person name="LaButti K.M."/>
            <person name="Schmutz J."/>
            <person name="Jabbour D."/>
            <person name="Luo H."/>
            <person name="Baker S.E."/>
            <person name="Pisabarro A.G."/>
            <person name="Walton J.D."/>
            <person name="Blanchette R.A."/>
            <person name="Henrissat B."/>
            <person name="Martin F."/>
            <person name="Cullen D."/>
            <person name="Hibbett D.S."/>
            <person name="Grigoriev I.V."/>
        </authorList>
    </citation>
    <scope>NUCLEOTIDE SEQUENCE [LARGE SCALE GENOMIC DNA]</scope>
    <source>
        <strain evidence="2">CBS 339.88</strain>
    </source>
</reference>
<protein>
    <submittedName>
        <fullName evidence="1">Uncharacterized protein</fullName>
    </submittedName>
</protein>
<dbReference type="AlphaFoldDB" id="A0A067TCU9"/>
<name>A0A067TCU9_GALM3</name>
<gene>
    <name evidence="1" type="ORF">GALMADRAFT_225691</name>
</gene>
<evidence type="ECO:0000313" key="1">
    <source>
        <dbReference type="EMBL" id="KDR76818.1"/>
    </source>
</evidence>
<dbReference type="EMBL" id="KL142378">
    <property type="protein sequence ID" value="KDR76818.1"/>
    <property type="molecule type" value="Genomic_DNA"/>
</dbReference>
<accession>A0A067TCU9</accession>
<organism evidence="1 2">
    <name type="scientific">Galerina marginata (strain CBS 339.88)</name>
    <dbReference type="NCBI Taxonomy" id="685588"/>
    <lineage>
        <taxon>Eukaryota</taxon>
        <taxon>Fungi</taxon>
        <taxon>Dikarya</taxon>
        <taxon>Basidiomycota</taxon>
        <taxon>Agaricomycotina</taxon>
        <taxon>Agaricomycetes</taxon>
        <taxon>Agaricomycetidae</taxon>
        <taxon>Agaricales</taxon>
        <taxon>Agaricineae</taxon>
        <taxon>Strophariaceae</taxon>
        <taxon>Galerina</taxon>
    </lineage>
</organism>
<evidence type="ECO:0000313" key="2">
    <source>
        <dbReference type="Proteomes" id="UP000027222"/>
    </source>
</evidence>
<dbReference type="HOGENOM" id="CLU_1938310_0_0_1"/>
<dbReference type="Proteomes" id="UP000027222">
    <property type="component" value="Unassembled WGS sequence"/>
</dbReference>
<sequence length="130" mass="13958">MGWSRQLNHDALCPRVALYFCDLTLVLAFTTHGVAGTGTAIITITIRTRRNQQEDANGGAGAGAGWTFRLVAPDIQHSKMMLGEHGCTPDAKGEGELDVLDQNFCIPSLTVGTWLGRGEERQTNGCVDAI</sequence>
<proteinExistence type="predicted"/>